<dbReference type="Gene3D" id="3.30.70.1320">
    <property type="entry name" value="Multidrug efflux transporter AcrB pore domain like"/>
    <property type="match status" value="1"/>
</dbReference>
<dbReference type="InterPro" id="IPR027463">
    <property type="entry name" value="AcrB_DN_DC_subdom"/>
</dbReference>
<dbReference type="EMBL" id="LAZR01002184">
    <property type="protein sequence ID" value="KKN33373.1"/>
    <property type="molecule type" value="Genomic_DNA"/>
</dbReference>
<evidence type="ECO:0000313" key="8">
    <source>
        <dbReference type="EMBL" id="KKN33373.1"/>
    </source>
</evidence>
<keyword evidence="2" id="KW-0813">Transport</keyword>
<evidence type="ECO:0000256" key="5">
    <source>
        <dbReference type="ARBA" id="ARBA00022989"/>
    </source>
</evidence>
<dbReference type="NCBIfam" id="TIGR00914">
    <property type="entry name" value="2A0601"/>
    <property type="match status" value="1"/>
</dbReference>
<dbReference type="GO" id="GO:0042910">
    <property type="term" value="F:xenobiotic transmembrane transporter activity"/>
    <property type="evidence" value="ECO:0007669"/>
    <property type="project" value="TreeGrafter"/>
</dbReference>
<dbReference type="SUPFAM" id="SSF82866">
    <property type="entry name" value="Multidrug efflux transporter AcrB transmembrane domain"/>
    <property type="match status" value="2"/>
</dbReference>
<dbReference type="Gene3D" id="3.30.2090.10">
    <property type="entry name" value="Multidrug efflux transporter AcrB TolC docking domain, DN and DC subdomains"/>
    <property type="match status" value="2"/>
</dbReference>
<dbReference type="PANTHER" id="PTHR32063">
    <property type="match status" value="1"/>
</dbReference>
<feature type="transmembrane region" description="Helical" evidence="7">
    <location>
        <begin position="967"/>
        <end position="989"/>
    </location>
</feature>
<accession>A0A0F9SVZ2</accession>
<proteinExistence type="predicted"/>
<reference evidence="8" key="1">
    <citation type="journal article" date="2015" name="Nature">
        <title>Complex archaea that bridge the gap between prokaryotes and eukaryotes.</title>
        <authorList>
            <person name="Spang A."/>
            <person name="Saw J.H."/>
            <person name="Jorgensen S.L."/>
            <person name="Zaremba-Niedzwiedzka K."/>
            <person name="Martijn J."/>
            <person name="Lind A.E."/>
            <person name="van Eijk R."/>
            <person name="Schleper C."/>
            <person name="Guy L."/>
            <person name="Ettema T.J."/>
        </authorList>
    </citation>
    <scope>NUCLEOTIDE SEQUENCE</scope>
</reference>
<keyword evidence="4 7" id="KW-0812">Transmembrane</keyword>
<keyword evidence="5 7" id="KW-1133">Transmembrane helix</keyword>
<dbReference type="GO" id="GO:0005886">
    <property type="term" value="C:plasma membrane"/>
    <property type="evidence" value="ECO:0007669"/>
    <property type="project" value="UniProtKB-SubCell"/>
</dbReference>
<dbReference type="Gene3D" id="3.30.70.1440">
    <property type="entry name" value="Multidrug efflux transporter AcrB pore domain"/>
    <property type="match status" value="1"/>
</dbReference>
<dbReference type="SUPFAM" id="SSF82693">
    <property type="entry name" value="Multidrug efflux transporter AcrB pore domain, PN1, PN2, PC1 and PC2 subdomains"/>
    <property type="match status" value="2"/>
</dbReference>
<feature type="transmembrane region" description="Helical" evidence="7">
    <location>
        <begin position="924"/>
        <end position="946"/>
    </location>
</feature>
<name>A0A0F9SVZ2_9ZZZZ</name>
<feature type="transmembrane region" description="Helical" evidence="7">
    <location>
        <begin position="995"/>
        <end position="1014"/>
    </location>
</feature>
<evidence type="ECO:0000256" key="7">
    <source>
        <dbReference type="SAM" id="Phobius"/>
    </source>
</evidence>
<dbReference type="SUPFAM" id="SSF82714">
    <property type="entry name" value="Multidrug efflux transporter AcrB TolC docking domain, DN and DC subdomains"/>
    <property type="match status" value="2"/>
</dbReference>
<feature type="transmembrane region" description="Helical" evidence="7">
    <location>
        <begin position="529"/>
        <end position="547"/>
    </location>
</feature>
<protein>
    <submittedName>
        <fullName evidence="8">Uncharacterized protein</fullName>
    </submittedName>
</protein>
<evidence type="ECO:0000256" key="3">
    <source>
        <dbReference type="ARBA" id="ARBA00022475"/>
    </source>
</evidence>
<dbReference type="AlphaFoldDB" id="A0A0F9SVZ2"/>
<sequence>MTDFMHRIAGGWLLAAIAAFAMTIGGLFAFRALPVDAFPDVTPSLVQVFTETEGLAPEEVERYVTYPIETAMSGLPKLKNMRSVSNFGLSVVNIYFDDGTDVYFARQVVGERLAEARGNIPDGFGDPQMGPISTGLGIILYFRLEDKTGSRDLVELREIQDWIIKYQLQTVPGVTEVLSLGGYEKQYQVTLNPDALLAYDIQIADVIAALKRGNKTEGAQFLEIGSEQYTVRGVGLAKSIPDLSEIVVSVEDGRTVRVRDLGDISVGGGVRQGLATANGNGEVVAGLVLKLYGTNTSDVIARVQERFEQINSGLPEGVQAVPYYDQGTLVNKASATVTTALWQGALLVAMVVFVFLGGWRPSLVVVLSIPFSVGFAFISMHILGISANLMSLGGVAIAIGMMVDGAIVIAENVDRGFKEQLEPDDPRTLVARSTAEVIAPLVAAVAVVIVVFLPLFSLQGVEGKTFRPLAAAAALAMTGSLFYAALIAPSMAFSLMRKSTKKGSDQPDKPGRIAAMVSYAASFFVRNRFLAIVLCGVLLAAGGFAGSRLGSEFTPSLEEGDILMRLTMAPSISLTEAAQTTTRVEKRLLENFPEIKSIVTRVGRGEVGAHADPTNSAEAFIELNPADQWRDGMSAEDLRTAISENLETYPGIVVNIGQPIAMSVDELLTGTRAELAVKIFGPDSEVLLEKSQVLQSLLQQVEGSAEVQADQITGAPQLVVTMDRSALGRYGLNVEDALDGLRAAVGGAEAGSLFEGVRQFPIVVRFDKDSRDTPEAIRRIVLESPAGAQVPLDTVANIDTVIGPRQITREDGERFITVQSNVRGRDIGSFVVEAQKLTDEKLKLPPGYRLVWGGQFELQQQANARFAVVIPITLGIVLLILLITFGRLKSAVLILLNIPLALTGGALALWLTGLPVSVPATVGFIALFGIALGNGMVLVSFMDDFARAGHNLDSLAIDAAGLRARPVLMTAMTTALGLAPLLFASGVGAEVQRPLATVVTGGLVSSTVLTLLVMPALHRWFAPKPGGHHSLVEATHEHDVTSAPVKQV</sequence>
<evidence type="ECO:0000256" key="4">
    <source>
        <dbReference type="ARBA" id="ARBA00022692"/>
    </source>
</evidence>
<feature type="transmembrane region" description="Helical" evidence="7">
    <location>
        <begin position="469"/>
        <end position="493"/>
    </location>
</feature>
<keyword evidence="6 7" id="KW-0472">Membrane</keyword>
<comment type="caution">
    <text evidence="8">The sequence shown here is derived from an EMBL/GenBank/DDBJ whole genome shotgun (WGS) entry which is preliminary data.</text>
</comment>
<dbReference type="Pfam" id="PF00873">
    <property type="entry name" value="ACR_tran"/>
    <property type="match status" value="1"/>
</dbReference>
<feature type="transmembrane region" description="Helical" evidence="7">
    <location>
        <begin position="363"/>
        <end position="383"/>
    </location>
</feature>
<dbReference type="Gene3D" id="1.20.1640.10">
    <property type="entry name" value="Multidrug efflux transporter AcrB transmembrane domain"/>
    <property type="match status" value="2"/>
</dbReference>
<evidence type="ECO:0000256" key="1">
    <source>
        <dbReference type="ARBA" id="ARBA00004651"/>
    </source>
</evidence>
<feature type="transmembrane region" description="Helical" evidence="7">
    <location>
        <begin position="866"/>
        <end position="885"/>
    </location>
</feature>
<dbReference type="Gene3D" id="3.30.70.1430">
    <property type="entry name" value="Multidrug efflux transporter AcrB pore domain"/>
    <property type="match status" value="2"/>
</dbReference>
<dbReference type="InterPro" id="IPR004763">
    <property type="entry name" value="CusA-like"/>
</dbReference>
<feature type="transmembrane region" description="Helical" evidence="7">
    <location>
        <begin position="892"/>
        <end position="912"/>
    </location>
</feature>
<dbReference type="GO" id="GO:0008324">
    <property type="term" value="F:monoatomic cation transmembrane transporter activity"/>
    <property type="evidence" value="ECO:0007669"/>
    <property type="project" value="InterPro"/>
</dbReference>
<dbReference type="PANTHER" id="PTHR32063:SF24">
    <property type="entry name" value="CATION EFFLUX SYSTEM (ACRB_ACRD_ACRF FAMILY)"/>
    <property type="match status" value="1"/>
</dbReference>
<dbReference type="InterPro" id="IPR001036">
    <property type="entry name" value="Acrflvin-R"/>
</dbReference>
<feature type="transmembrane region" description="Helical" evidence="7">
    <location>
        <begin position="437"/>
        <end position="457"/>
    </location>
</feature>
<feature type="transmembrane region" description="Helical" evidence="7">
    <location>
        <begin position="340"/>
        <end position="356"/>
    </location>
</feature>
<feature type="transmembrane region" description="Helical" evidence="7">
    <location>
        <begin position="389"/>
        <end position="410"/>
    </location>
</feature>
<dbReference type="PRINTS" id="PR00702">
    <property type="entry name" value="ACRIFLAVINRP"/>
</dbReference>
<comment type="subcellular location">
    <subcellularLocation>
        <location evidence="1">Cell membrane</location>
        <topology evidence="1">Multi-pass membrane protein</topology>
    </subcellularLocation>
</comment>
<evidence type="ECO:0000256" key="2">
    <source>
        <dbReference type="ARBA" id="ARBA00022448"/>
    </source>
</evidence>
<keyword evidence="3" id="KW-1003">Cell membrane</keyword>
<organism evidence="8">
    <name type="scientific">marine sediment metagenome</name>
    <dbReference type="NCBI Taxonomy" id="412755"/>
    <lineage>
        <taxon>unclassified sequences</taxon>
        <taxon>metagenomes</taxon>
        <taxon>ecological metagenomes</taxon>
    </lineage>
</organism>
<evidence type="ECO:0000256" key="6">
    <source>
        <dbReference type="ARBA" id="ARBA00023136"/>
    </source>
</evidence>
<gene>
    <name evidence="8" type="ORF">LCGC14_0804430</name>
</gene>